<proteinExistence type="predicted"/>
<keyword evidence="1" id="KW-0812">Transmembrane</keyword>
<keyword evidence="3" id="KW-1185">Reference proteome</keyword>
<feature type="transmembrane region" description="Helical" evidence="1">
    <location>
        <begin position="7"/>
        <end position="24"/>
    </location>
</feature>
<gene>
    <name evidence="2" type="ORF">CAP_6782</name>
</gene>
<feature type="transmembrane region" description="Helical" evidence="1">
    <location>
        <begin position="44"/>
        <end position="64"/>
    </location>
</feature>
<organism evidence="2 3">
    <name type="scientific">Chondromyces apiculatus DSM 436</name>
    <dbReference type="NCBI Taxonomy" id="1192034"/>
    <lineage>
        <taxon>Bacteria</taxon>
        <taxon>Pseudomonadati</taxon>
        <taxon>Myxococcota</taxon>
        <taxon>Polyangia</taxon>
        <taxon>Polyangiales</taxon>
        <taxon>Polyangiaceae</taxon>
        <taxon>Chondromyces</taxon>
    </lineage>
</organism>
<accession>A0A017T182</accession>
<evidence type="ECO:0000313" key="3">
    <source>
        <dbReference type="Proteomes" id="UP000019678"/>
    </source>
</evidence>
<evidence type="ECO:0000313" key="2">
    <source>
        <dbReference type="EMBL" id="EYF02575.1"/>
    </source>
</evidence>
<keyword evidence="1" id="KW-0472">Membrane</keyword>
<feature type="transmembrane region" description="Helical" evidence="1">
    <location>
        <begin position="85"/>
        <end position="107"/>
    </location>
</feature>
<name>A0A017T182_9BACT</name>
<evidence type="ECO:0000256" key="1">
    <source>
        <dbReference type="SAM" id="Phobius"/>
    </source>
</evidence>
<keyword evidence="1" id="KW-1133">Transmembrane helix</keyword>
<dbReference type="Proteomes" id="UP000019678">
    <property type="component" value="Unassembled WGS sequence"/>
</dbReference>
<dbReference type="EMBL" id="ASRX01000059">
    <property type="protein sequence ID" value="EYF02575.1"/>
    <property type="molecule type" value="Genomic_DNA"/>
</dbReference>
<sequence>MDLKARGIGVLLVGLGTFLLKLSFFDVLRHAQAQASSVTTSYKALLVAPSFMLSGLLLVLMGAPGDGSAATGLGRHMVNPRDRKLTPLGWVFALSLLIPGVVLSLWLTNRLEELGY</sequence>
<comment type="caution">
    <text evidence="2">The sequence shown here is derived from an EMBL/GenBank/DDBJ whole genome shotgun (WGS) entry which is preliminary data.</text>
</comment>
<reference evidence="2 3" key="1">
    <citation type="submission" date="2013-05" db="EMBL/GenBank/DDBJ databases">
        <title>Genome assembly of Chondromyces apiculatus DSM 436.</title>
        <authorList>
            <person name="Sharma G."/>
            <person name="Khatri I."/>
            <person name="Kaur C."/>
            <person name="Mayilraj S."/>
            <person name="Subramanian S."/>
        </authorList>
    </citation>
    <scope>NUCLEOTIDE SEQUENCE [LARGE SCALE GENOMIC DNA]</scope>
    <source>
        <strain evidence="2 3">DSM 436</strain>
    </source>
</reference>
<dbReference type="STRING" id="1192034.CAP_6782"/>
<dbReference type="AlphaFoldDB" id="A0A017T182"/>
<protein>
    <submittedName>
        <fullName evidence="2">Uncharacterized protein</fullName>
    </submittedName>
</protein>